<dbReference type="EMBL" id="LCYG01000062">
    <property type="protein sequence ID" value="KLK90968.1"/>
    <property type="molecule type" value="Genomic_DNA"/>
</dbReference>
<dbReference type="AlphaFoldDB" id="A0A0H1R746"/>
<accession>A0A0H1R746</accession>
<dbReference type="PROSITE" id="PS50878">
    <property type="entry name" value="RT_POL"/>
    <property type="match status" value="1"/>
</dbReference>
<comment type="caution">
    <text evidence="3">The sequence shown here is derived from an EMBL/GenBank/DDBJ whole genome shotgun (WGS) entry which is preliminary data.</text>
</comment>
<dbReference type="Proteomes" id="UP000035489">
    <property type="component" value="Unassembled WGS sequence"/>
</dbReference>
<dbReference type="RefSeq" id="WP_047191279.1">
    <property type="nucleotide sequence ID" value="NZ_LCYG01000062.1"/>
</dbReference>
<feature type="domain" description="Reverse transcriptase" evidence="2">
    <location>
        <begin position="1"/>
        <end position="318"/>
    </location>
</feature>
<dbReference type="OrthoDB" id="7055795at2"/>
<name>A0A0H1R746_9HYPH</name>
<dbReference type="PATRIC" id="fig|1225564.3.peg.5890"/>
<sequence length="411" mass="46958">MKPHWFKPRNYRHFDVPVGIGFAEKVVATDFAAQHPFSPHISYIKSDKRYRLDPKNPHLGRQIKIKTREIMYASHRDACILGYYSAQLGLRLEKLYAESALGDNVIAYRALGKANYHFSAEALRYAEANAPCMILAYDVSGFFDSLDHGILKQRLKDILEVSELSPDWYAVFRQVTKFRKIALDDLKAHSTFGARIKDKARRPIATVAEVKAAGITITPNPNQHGIPQGTPISSTFANLYMIEVDRKIASACTKAGAFYRRYSDDILIICKPEDALRLESVVLDAVDNERLALNTDKIERTLFDRANYRSAQYLGFLLNPKGAAIRPSSLSRQWRKLRQAAKRIEKAGNEAIAAGRAKKIYTRKLRKRFAPLPLRNFSSYARRAAEELRSKVVRRQARRIERELEKIISRF</sequence>
<gene>
    <name evidence="3" type="ORF">AA309_22545</name>
</gene>
<dbReference type="SUPFAM" id="SSF56672">
    <property type="entry name" value="DNA/RNA polymerases"/>
    <property type="match status" value="1"/>
</dbReference>
<evidence type="ECO:0000256" key="1">
    <source>
        <dbReference type="ARBA" id="ARBA00034120"/>
    </source>
</evidence>
<evidence type="ECO:0000313" key="4">
    <source>
        <dbReference type="Proteomes" id="UP000035489"/>
    </source>
</evidence>
<dbReference type="InterPro" id="IPR043502">
    <property type="entry name" value="DNA/RNA_pol_sf"/>
</dbReference>
<evidence type="ECO:0000259" key="2">
    <source>
        <dbReference type="PROSITE" id="PS50878"/>
    </source>
</evidence>
<proteinExistence type="inferred from homology"/>
<evidence type="ECO:0000313" key="3">
    <source>
        <dbReference type="EMBL" id="KLK90968.1"/>
    </source>
</evidence>
<protein>
    <recommendedName>
        <fullName evidence="2">Reverse transcriptase domain-containing protein</fullName>
    </recommendedName>
</protein>
<dbReference type="PANTHER" id="PTHR34047:SF8">
    <property type="entry name" value="PROTEIN YKFC"/>
    <property type="match status" value="1"/>
</dbReference>
<reference evidence="3 4" key="1">
    <citation type="submission" date="2015-05" db="EMBL/GenBank/DDBJ databases">
        <title>Draft genome sequence of Microvirga vignae strain BR3299, a novel nitrogen fixing bacteria isolated from Brazil semi-aired region.</title>
        <authorList>
            <person name="Zilli J.E."/>
            <person name="Passos S.R."/>
            <person name="Leite J."/>
            <person name="Baldani J.I."/>
            <person name="Xavier G.R."/>
            <person name="Rumjaneck N.G."/>
            <person name="Simoes-Araujo J.L."/>
        </authorList>
    </citation>
    <scope>NUCLEOTIDE SEQUENCE [LARGE SCALE GENOMIC DNA]</scope>
    <source>
        <strain evidence="3 4">BR3299</strain>
    </source>
</reference>
<dbReference type="InterPro" id="IPR051083">
    <property type="entry name" value="GrpII_Intron_Splice-Mob/Def"/>
</dbReference>
<comment type="similarity">
    <text evidence="1">Belongs to the bacterial reverse transcriptase family.</text>
</comment>
<dbReference type="PANTHER" id="PTHR34047">
    <property type="entry name" value="NUCLEAR INTRON MATURASE 1, MITOCHONDRIAL-RELATED"/>
    <property type="match status" value="1"/>
</dbReference>
<dbReference type="Pfam" id="PF00078">
    <property type="entry name" value="RVT_1"/>
    <property type="match status" value="1"/>
</dbReference>
<dbReference type="InterPro" id="IPR000477">
    <property type="entry name" value="RT_dom"/>
</dbReference>
<keyword evidence="4" id="KW-1185">Reference proteome</keyword>
<organism evidence="3 4">
    <name type="scientific">Microvirga vignae</name>
    <dbReference type="NCBI Taxonomy" id="1225564"/>
    <lineage>
        <taxon>Bacteria</taxon>
        <taxon>Pseudomonadati</taxon>
        <taxon>Pseudomonadota</taxon>
        <taxon>Alphaproteobacteria</taxon>
        <taxon>Hyphomicrobiales</taxon>
        <taxon>Methylobacteriaceae</taxon>
        <taxon>Microvirga</taxon>
    </lineage>
</organism>